<name>X1D2R2_9ZZZZ</name>
<comment type="caution">
    <text evidence="1">The sequence shown here is derived from an EMBL/GenBank/DDBJ whole genome shotgun (WGS) entry which is preliminary data.</text>
</comment>
<feature type="non-terminal residue" evidence="1">
    <location>
        <position position="1"/>
    </location>
</feature>
<evidence type="ECO:0000313" key="1">
    <source>
        <dbReference type="EMBL" id="GAG99407.1"/>
    </source>
</evidence>
<accession>X1D2R2</accession>
<reference evidence="1" key="1">
    <citation type="journal article" date="2014" name="Front. Microbiol.">
        <title>High frequency of phylogenetically diverse reductive dehalogenase-homologous genes in deep subseafloor sedimentary metagenomes.</title>
        <authorList>
            <person name="Kawai M."/>
            <person name="Futagami T."/>
            <person name="Toyoda A."/>
            <person name="Takaki Y."/>
            <person name="Nishi S."/>
            <person name="Hori S."/>
            <person name="Arai W."/>
            <person name="Tsubouchi T."/>
            <person name="Morono Y."/>
            <person name="Uchiyama I."/>
            <person name="Ito T."/>
            <person name="Fujiyama A."/>
            <person name="Inagaki F."/>
            <person name="Takami H."/>
        </authorList>
    </citation>
    <scope>NUCLEOTIDE SEQUENCE</scope>
    <source>
        <strain evidence="1">Expedition CK06-06</strain>
    </source>
</reference>
<dbReference type="AlphaFoldDB" id="X1D2R2"/>
<dbReference type="EMBL" id="BART01026646">
    <property type="protein sequence ID" value="GAG99407.1"/>
    <property type="molecule type" value="Genomic_DNA"/>
</dbReference>
<organism evidence="1">
    <name type="scientific">marine sediment metagenome</name>
    <dbReference type="NCBI Taxonomy" id="412755"/>
    <lineage>
        <taxon>unclassified sequences</taxon>
        <taxon>metagenomes</taxon>
        <taxon>ecological metagenomes</taxon>
    </lineage>
</organism>
<protein>
    <submittedName>
        <fullName evidence="1">Uncharacterized protein</fullName>
    </submittedName>
</protein>
<gene>
    <name evidence="1" type="ORF">S01H4_47462</name>
</gene>
<proteinExistence type="predicted"/>
<sequence length="45" mass="5433">GKLTWRITEPWAEVLDDKEREAKKRAQELIERLKPRSKKLQSDKK</sequence>